<organism evidence="2 3">
    <name type="scientific">Pectinatus brassicae</name>
    <dbReference type="NCBI Taxonomy" id="862415"/>
    <lineage>
        <taxon>Bacteria</taxon>
        <taxon>Bacillati</taxon>
        <taxon>Bacillota</taxon>
        <taxon>Negativicutes</taxon>
        <taxon>Selenomonadales</taxon>
        <taxon>Selenomonadaceae</taxon>
        <taxon>Pectinatus</taxon>
    </lineage>
</organism>
<feature type="transmembrane region" description="Helical" evidence="1">
    <location>
        <begin position="45"/>
        <end position="64"/>
    </location>
</feature>
<feature type="transmembrane region" description="Helical" evidence="1">
    <location>
        <begin position="182"/>
        <end position="199"/>
    </location>
</feature>
<reference evidence="2 3" key="1">
    <citation type="submission" date="2020-08" db="EMBL/GenBank/DDBJ databases">
        <title>Genomic Encyclopedia of Type Strains, Phase IV (KMG-IV): sequencing the most valuable type-strain genomes for metagenomic binning, comparative biology and taxonomic classification.</title>
        <authorList>
            <person name="Goeker M."/>
        </authorList>
    </citation>
    <scope>NUCLEOTIDE SEQUENCE [LARGE SCALE GENOMIC DNA]</scope>
    <source>
        <strain evidence="2 3">DSM 24661</strain>
    </source>
</reference>
<feature type="transmembrane region" description="Helical" evidence="1">
    <location>
        <begin position="149"/>
        <end position="170"/>
    </location>
</feature>
<keyword evidence="1" id="KW-0812">Transmembrane</keyword>
<proteinExistence type="predicted"/>
<dbReference type="RefSeq" id="WP_183862489.1">
    <property type="nucleotide sequence ID" value="NZ_JACHFH010000030.1"/>
</dbReference>
<feature type="transmembrane region" description="Helical" evidence="1">
    <location>
        <begin position="20"/>
        <end position="39"/>
    </location>
</feature>
<comment type="caution">
    <text evidence="2">The sequence shown here is derived from an EMBL/GenBank/DDBJ whole genome shotgun (WGS) entry which is preliminary data.</text>
</comment>
<dbReference type="EMBL" id="JACHFH010000030">
    <property type="protein sequence ID" value="MBB5337017.1"/>
    <property type="molecule type" value="Genomic_DNA"/>
</dbReference>
<sequence>MLNITEMISKQSPYRNCIEIIYLLAIIPISFILPVKYAWENGPIENTQACILFVFFIINVYFYFKTRKKLWITASIFFFLLLGRELSWGRVFFPLGMSSNGPIIIMPMSQFPHHTLINIIVGICIFTVILGLIFTIPYRQIVFHKIFPVAKFITLTITVLLSTIGEHGYLFSKQQSELIEELSELLMYFILFRISYYYYNELKQ</sequence>
<name>A0A840UMH6_9FIRM</name>
<protein>
    <submittedName>
        <fullName evidence="2">Uncharacterized protein</fullName>
    </submittedName>
</protein>
<feature type="transmembrane region" description="Helical" evidence="1">
    <location>
        <begin position="116"/>
        <end position="137"/>
    </location>
</feature>
<evidence type="ECO:0000313" key="2">
    <source>
        <dbReference type="EMBL" id="MBB5337017.1"/>
    </source>
</evidence>
<gene>
    <name evidence="2" type="ORF">HNR32_002173</name>
</gene>
<evidence type="ECO:0000256" key="1">
    <source>
        <dbReference type="SAM" id="Phobius"/>
    </source>
</evidence>
<keyword evidence="1" id="KW-0472">Membrane</keyword>
<keyword evidence="1" id="KW-1133">Transmembrane helix</keyword>
<dbReference type="AlphaFoldDB" id="A0A840UMH6"/>
<accession>A0A840UMH6</accession>
<keyword evidence="3" id="KW-1185">Reference proteome</keyword>
<dbReference type="Proteomes" id="UP000559117">
    <property type="component" value="Unassembled WGS sequence"/>
</dbReference>
<evidence type="ECO:0000313" key="3">
    <source>
        <dbReference type="Proteomes" id="UP000559117"/>
    </source>
</evidence>
<feature type="transmembrane region" description="Helical" evidence="1">
    <location>
        <begin position="76"/>
        <end position="96"/>
    </location>
</feature>